<keyword evidence="11 12" id="KW-0472">Membrane</keyword>
<dbReference type="EMBL" id="AP018586">
    <property type="protein sequence ID" value="BBD93225.1"/>
    <property type="molecule type" value="Genomic_DNA"/>
</dbReference>
<dbReference type="Pfam" id="PF00512">
    <property type="entry name" value="HisKA"/>
    <property type="match status" value="1"/>
</dbReference>
<keyword evidence="5" id="KW-0597">Phosphoprotein</keyword>
<evidence type="ECO:0000313" key="15">
    <source>
        <dbReference type="Proteomes" id="UP000274772"/>
    </source>
</evidence>
<comment type="catalytic activity">
    <reaction evidence="1">
        <text>ATP + protein L-histidine = ADP + protein N-phospho-L-histidine.</text>
        <dbReference type="EC" id="2.7.13.3"/>
    </reaction>
</comment>
<keyword evidence="15" id="KW-1185">Reference proteome</keyword>
<evidence type="ECO:0000256" key="9">
    <source>
        <dbReference type="ARBA" id="ARBA00022840"/>
    </source>
</evidence>
<dbReference type="PANTHER" id="PTHR45453:SF1">
    <property type="entry name" value="PHOSPHATE REGULON SENSOR PROTEIN PHOR"/>
    <property type="match status" value="1"/>
</dbReference>
<gene>
    <name evidence="14" type="primary">saeS</name>
    <name evidence="14" type="ORF">JMUB590_2171</name>
</gene>
<proteinExistence type="predicted"/>
<evidence type="ECO:0000259" key="13">
    <source>
        <dbReference type="PROSITE" id="PS50109"/>
    </source>
</evidence>
<comment type="subcellular location">
    <subcellularLocation>
        <location evidence="2">Cell membrane</location>
        <topology evidence="2">Multi-pass membrane protein</topology>
    </subcellularLocation>
</comment>
<evidence type="ECO:0000256" key="4">
    <source>
        <dbReference type="ARBA" id="ARBA00022475"/>
    </source>
</evidence>
<dbReference type="PROSITE" id="PS50109">
    <property type="entry name" value="HIS_KIN"/>
    <property type="match status" value="1"/>
</dbReference>
<dbReference type="Proteomes" id="UP000274772">
    <property type="component" value="Chromosome"/>
</dbReference>
<dbReference type="EC" id="2.7.13.3" evidence="3"/>
<dbReference type="Gene3D" id="1.10.287.130">
    <property type="match status" value="1"/>
</dbReference>
<evidence type="ECO:0000256" key="7">
    <source>
        <dbReference type="ARBA" id="ARBA00022741"/>
    </source>
</evidence>
<keyword evidence="4" id="KW-1003">Cell membrane</keyword>
<reference evidence="14 15" key="1">
    <citation type="submission" date="2018-05" db="EMBL/GenBank/DDBJ databases">
        <title>Complete genome sequencing of three human clinical isolates of Staphylococcus caprae reveals virulence factors similar to those of S. epidermidis and S. capitis.</title>
        <authorList>
            <person name="Watanabe S."/>
            <person name="Cui L."/>
        </authorList>
    </citation>
    <scope>NUCLEOTIDE SEQUENCE [LARGE SCALE GENOMIC DNA]</scope>
    <source>
        <strain evidence="14 15">JMUB590</strain>
    </source>
</reference>
<dbReference type="InterPro" id="IPR036890">
    <property type="entry name" value="HATPase_C_sf"/>
</dbReference>
<dbReference type="GeneID" id="58051904"/>
<evidence type="ECO:0000256" key="6">
    <source>
        <dbReference type="ARBA" id="ARBA00022679"/>
    </source>
</evidence>
<dbReference type="SMART" id="SM00387">
    <property type="entry name" value="HATPase_c"/>
    <property type="match status" value="1"/>
</dbReference>
<evidence type="ECO:0000256" key="12">
    <source>
        <dbReference type="SAM" id="Phobius"/>
    </source>
</evidence>
<dbReference type="InterPro" id="IPR003661">
    <property type="entry name" value="HisK_dim/P_dom"/>
</dbReference>
<evidence type="ECO:0000256" key="1">
    <source>
        <dbReference type="ARBA" id="ARBA00000085"/>
    </source>
</evidence>
<dbReference type="Pfam" id="PF02518">
    <property type="entry name" value="HATPase_c"/>
    <property type="match status" value="1"/>
</dbReference>
<dbReference type="RefSeq" id="WP_002441443.1">
    <property type="nucleotide sequence ID" value="NZ_AP018585.1"/>
</dbReference>
<evidence type="ECO:0000256" key="3">
    <source>
        <dbReference type="ARBA" id="ARBA00012438"/>
    </source>
</evidence>
<dbReference type="InterPro" id="IPR004358">
    <property type="entry name" value="Sig_transdc_His_kin-like_C"/>
</dbReference>
<dbReference type="PANTHER" id="PTHR45453">
    <property type="entry name" value="PHOSPHATE REGULON SENSOR PROTEIN PHOR"/>
    <property type="match status" value="1"/>
</dbReference>
<feature type="transmembrane region" description="Helical" evidence="12">
    <location>
        <begin position="12"/>
        <end position="32"/>
    </location>
</feature>
<dbReference type="SUPFAM" id="SSF55874">
    <property type="entry name" value="ATPase domain of HSP90 chaperone/DNA topoisomerase II/histidine kinase"/>
    <property type="match status" value="1"/>
</dbReference>
<dbReference type="InterPro" id="IPR005467">
    <property type="entry name" value="His_kinase_dom"/>
</dbReference>
<keyword evidence="6" id="KW-0808">Transferase</keyword>
<dbReference type="InterPro" id="IPR050351">
    <property type="entry name" value="BphY/WalK/GraS-like"/>
</dbReference>
<evidence type="ECO:0000256" key="11">
    <source>
        <dbReference type="ARBA" id="ARBA00023136"/>
    </source>
</evidence>
<dbReference type="GO" id="GO:0016301">
    <property type="term" value="F:kinase activity"/>
    <property type="evidence" value="ECO:0007669"/>
    <property type="project" value="UniProtKB-KW"/>
</dbReference>
<dbReference type="Gene3D" id="3.30.565.10">
    <property type="entry name" value="Histidine kinase-like ATPase, C-terminal domain"/>
    <property type="match status" value="1"/>
</dbReference>
<evidence type="ECO:0000256" key="10">
    <source>
        <dbReference type="ARBA" id="ARBA00023012"/>
    </source>
</evidence>
<evidence type="ECO:0000256" key="5">
    <source>
        <dbReference type="ARBA" id="ARBA00022553"/>
    </source>
</evidence>
<keyword evidence="10" id="KW-0902">Two-component regulatory system</keyword>
<organism evidence="14 15">
    <name type="scientific">Staphylococcus caprae</name>
    <dbReference type="NCBI Taxonomy" id="29380"/>
    <lineage>
        <taxon>Bacteria</taxon>
        <taxon>Bacillati</taxon>
        <taxon>Bacillota</taxon>
        <taxon>Bacilli</taxon>
        <taxon>Bacillales</taxon>
        <taxon>Staphylococcaceae</taxon>
        <taxon>Staphylococcus</taxon>
    </lineage>
</organism>
<evidence type="ECO:0000313" key="14">
    <source>
        <dbReference type="EMBL" id="BBD93225.1"/>
    </source>
</evidence>
<protein>
    <recommendedName>
        <fullName evidence="3">histidine kinase</fullName>
        <ecNumber evidence="3">2.7.13.3</ecNumber>
    </recommendedName>
</protein>
<dbReference type="PRINTS" id="PR00344">
    <property type="entry name" value="BCTRLSENSOR"/>
</dbReference>
<dbReference type="InterPro" id="IPR036097">
    <property type="entry name" value="HisK_dim/P_sf"/>
</dbReference>
<evidence type="ECO:0000256" key="8">
    <source>
        <dbReference type="ARBA" id="ARBA00022777"/>
    </source>
</evidence>
<dbReference type="SUPFAM" id="SSF47384">
    <property type="entry name" value="Homodimeric domain of signal transducing histidine kinase"/>
    <property type="match status" value="1"/>
</dbReference>
<name>A0ABN5W5B6_9STAP</name>
<keyword evidence="9" id="KW-0067">ATP-binding</keyword>
<accession>A0ABN5W5B6</accession>
<keyword evidence="7" id="KW-0547">Nucleotide-binding</keyword>
<dbReference type="InterPro" id="IPR003594">
    <property type="entry name" value="HATPase_dom"/>
</dbReference>
<feature type="domain" description="Histidine kinase" evidence="13">
    <location>
        <begin position="128"/>
        <end position="347"/>
    </location>
</feature>
<evidence type="ECO:0000256" key="2">
    <source>
        <dbReference type="ARBA" id="ARBA00004651"/>
    </source>
</evidence>
<dbReference type="SMART" id="SM00388">
    <property type="entry name" value="HisKA"/>
    <property type="match status" value="1"/>
</dbReference>
<keyword evidence="8 14" id="KW-0418">Kinase</keyword>
<keyword evidence="12" id="KW-1133">Transmembrane helix</keyword>
<feature type="transmembrane region" description="Helical" evidence="12">
    <location>
        <begin position="38"/>
        <end position="63"/>
    </location>
</feature>
<dbReference type="CDD" id="cd00082">
    <property type="entry name" value="HisKA"/>
    <property type="match status" value="1"/>
</dbReference>
<sequence>MFSIRSQITIGVISSVLLTTIILVIAYKLMWFNGHMTFTLTITTMITSCLTLSICSIFITPLIQKIKQFNIKTKQFVNDEHLIDDDTFQSPREIKELNDSFNKMADAITKQMDMIKNEQQEKTEIIQNLAHDLKTPLAGILSYTEGLRDGVISEKQEVHAAYDVLIKQANRLSTLFDDMTHVISLNTGRSYPLELIQLDQLLVTILQTYEQRIKQENRTLEVNFSNNIDAFYQYRPPLERILTNLLENALKFSNYGSRIDIIISENEENDCINIAIKDEGIGIVPELQSRIFERTFRVEDSRNTKTGGSGLGLYIANELAQQIDGSIIVGSELNVGTTMTLKLKKFDISSH</sequence>
<keyword evidence="12" id="KW-0812">Transmembrane</keyword>